<name>A0A381ZFS8_9ZZZZ</name>
<proteinExistence type="predicted"/>
<gene>
    <name evidence="2" type="ORF">METZ01_LOCUS140447</name>
</gene>
<keyword evidence="1" id="KW-1133">Transmembrane helix</keyword>
<accession>A0A381ZFS8</accession>
<sequence length="87" mass="10017">MKEIAFVFLGIIEIEEPRRIINVFLVLLGFLVAVGFAHGGKWLYDEKLNPVDRAYATLVDMRVEKQMLFCFLLNLGCLNWKITGKLN</sequence>
<dbReference type="EMBL" id="UINC01020990">
    <property type="protein sequence ID" value="SVA87593.1"/>
    <property type="molecule type" value="Genomic_DNA"/>
</dbReference>
<feature type="transmembrane region" description="Helical" evidence="1">
    <location>
        <begin position="20"/>
        <end position="39"/>
    </location>
</feature>
<keyword evidence="1" id="KW-0472">Membrane</keyword>
<evidence type="ECO:0000313" key="2">
    <source>
        <dbReference type="EMBL" id="SVA87593.1"/>
    </source>
</evidence>
<organism evidence="2">
    <name type="scientific">marine metagenome</name>
    <dbReference type="NCBI Taxonomy" id="408172"/>
    <lineage>
        <taxon>unclassified sequences</taxon>
        <taxon>metagenomes</taxon>
        <taxon>ecological metagenomes</taxon>
    </lineage>
</organism>
<keyword evidence="1" id="KW-0812">Transmembrane</keyword>
<protein>
    <submittedName>
        <fullName evidence="2">Uncharacterized protein</fullName>
    </submittedName>
</protein>
<reference evidence="2" key="1">
    <citation type="submission" date="2018-05" db="EMBL/GenBank/DDBJ databases">
        <authorList>
            <person name="Lanie J.A."/>
            <person name="Ng W.-L."/>
            <person name="Kazmierczak K.M."/>
            <person name="Andrzejewski T.M."/>
            <person name="Davidsen T.M."/>
            <person name="Wayne K.J."/>
            <person name="Tettelin H."/>
            <person name="Glass J.I."/>
            <person name="Rusch D."/>
            <person name="Podicherti R."/>
            <person name="Tsui H.-C.T."/>
            <person name="Winkler M.E."/>
        </authorList>
    </citation>
    <scope>NUCLEOTIDE SEQUENCE</scope>
</reference>
<dbReference type="AlphaFoldDB" id="A0A381ZFS8"/>
<evidence type="ECO:0000256" key="1">
    <source>
        <dbReference type="SAM" id="Phobius"/>
    </source>
</evidence>